<dbReference type="EMBL" id="JAUSVF010000001">
    <property type="protein sequence ID" value="MDQ0319691.1"/>
    <property type="molecule type" value="Genomic_DNA"/>
</dbReference>
<protein>
    <submittedName>
        <fullName evidence="1">Uncharacterized protein</fullName>
    </submittedName>
</protein>
<comment type="caution">
    <text evidence="1">The sequence shown here is derived from an EMBL/GenBank/DDBJ whole genome shotgun (WGS) entry which is preliminary data.</text>
</comment>
<evidence type="ECO:0000313" key="2">
    <source>
        <dbReference type="Proteomes" id="UP001230207"/>
    </source>
</evidence>
<name>A0ABU0BN59_9HYPH</name>
<evidence type="ECO:0000313" key="1">
    <source>
        <dbReference type="EMBL" id="MDQ0319691.1"/>
    </source>
</evidence>
<reference evidence="1 2" key="1">
    <citation type="submission" date="2023-07" db="EMBL/GenBank/DDBJ databases">
        <title>Genomic Encyclopedia of Type Strains, Phase IV (KMG-IV): sequencing the most valuable type-strain genomes for metagenomic binning, comparative biology and taxonomic classification.</title>
        <authorList>
            <person name="Goeker M."/>
        </authorList>
    </citation>
    <scope>NUCLEOTIDE SEQUENCE [LARGE SCALE GENOMIC DNA]</scope>
    <source>
        <strain evidence="1 2">DSM 1112</strain>
    </source>
</reference>
<keyword evidence="2" id="KW-1185">Reference proteome</keyword>
<gene>
    <name evidence="1" type="ORF">QO002_001829</name>
</gene>
<accession>A0ABU0BN59</accession>
<organism evidence="1 2">
    <name type="scientific">Pararhizobium capsulatum DSM 1112</name>
    <dbReference type="NCBI Taxonomy" id="1121113"/>
    <lineage>
        <taxon>Bacteria</taxon>
        <taxon>Pseudomonadati</taxon>
        <taxon>Pseudomonadota</taxon>
        <taxon>Alphaproteobacteria</taxon>
        <taxon>Hyphomicrobiales</taxon>
        <taxon>Rhizobiaceae</taxon>
        <taxon>Rhizobium/Agrobacterium group</taxon>
        <taxon>Pararhizobium</taxon>
    </lineage>
</organism>
<dbReference type="RefSeq" id="WP_307228790.1">
    <property type="nucleotide sequence ID" value="NZ_JAUSVF010000001.1"/>
</dbReference>
<proteinExistence type="predicted"/>
<dbReference type="Proteomes" id="UP001230207">
    <property type="component" value="Unassembled WGS sequence"/>
</dbReference>
<sequence>MTVLVAGNGLASTFELDVAVNKATWVSKDPPVQRKAIAQASLAYWKNFYGRIPNNSPIDDEWLANEMNSKDTERMTRAINSSQYSLDQLRKLGKYCVDVYKSIEQSVGNNKQFELYLWLKAVHCYSGASNTLADLENAGLSNGRYDGPFHMIHFGIVLPHITGDLADALESE</sequence>